<sequence>MLPSNRWHCRGIVQFCAERFCTIWSRFGKWHPYDFAVESLHSQSFTSHVNTPIGVILQPCAHDLFHACELPGFCTSCI</sequence>
<comment type="caution">
    <text evidence="1">The sequence shown here is derived from an EMBL/GenBank/DDBJ whole genome shotgun (WGS) entry which is preliminary data.</text>
</comment>
<protein>
    <submittedName>
        <fullName evidence="1">Uncharacterized protein</fullName>
    </submittedName>
</protein>
<accession>A0A8J6EDL9</accession>
<gene>
    <name evidence="1" type="ORF">GDO78_015449</name>
</gene>
<dbReference type="EMBL" id="WNTK01001561">
    <property type="protein sequence ID" value="KAG9467184.1"/>
    <property type="molecule type" value="Genomic_DNA"/>
</dbReference>
<evidence type="ECO:0000313" key="2">
    <source>
        <dbReference type="Proteomes" id="UP000770717"/>
    </source>
</evidence>
<keyword evidence="2" id="KW-1185">Reference proteome</keyword>
<evidence type="ECO:0000313" key="1">
    <source>
        <dbReference type="EMBL" id="KAG9467184.1"/>
    </source>
</evidence>
<dbReference type="Proteomes" id="UP000770717">
    <property type="component" value="Unassembled WGS sequence"/>
</dbReference>
<name>A0A8J6EDL9_ELECQ</name>
<proteinExistence type="predicted"/>
<dbReference type="AlphaFoldDB" id="A0A8J6EDL9"/>
<reference evidence="1" key="1">
    <citation type="thesis" date="2020" institute="ProQuest LLC" country="789 East Eisenhower Parkway, Ann Arbor, MI, USA">
        <title>Comparative Genomics and Chromosome Evolution.</title>
        <authorList>
            <person name="Mudd A.B."/>
        </authorList>
    </citation>
    <scope>NUCLEOTIDE SEQUENCE</scope>
    <source>
        <strain evidence="1">HN-11 Male</strain>
        <tissue evidence="1">Kidney and liver</tissue>
    </source>
</reference>
<organism evidence="1 2">
    <name type="scientific">Eleutherodactylus coqui</name>
    <name type="common">Puerto Rican coqui</name>
    <dbReference type="NCBI Taxonomy" id="57060"/>
    <lineage>
        <taxon>Eukaryota</taxon>
        <taxon>Metazoa</taxon>
        <taxon>Chordata</taxon>
        <taxon>Craniata</taxon>
        <taxon>Vertebrata</taxon>
        <taxon>Euteleostomi</taxon>
        <taxon>Amphibia</taxon>
        <taxon>Batrachia</taxon>
        <taxon>Anura</taxon>
        <taxon>Neobatrachia</taxon>
        <taxon>Hyloidea</taxon>
        <taxon>Eleutherodactylidae</taxon>
        <taxon>Eleutherodactylinae</taxon>
        <taxon>Eleutherodactylus</taxon>
        <taxon>Eleutherodactylus</taxon>
    </lineage>
</organism>